<keyword evidence="7 9" id="KW-0472">Membrane</keyword>
<comment type="similarity">
    <text evidence="2">Belongs to the fimbrial export usher family.</text>
</comment>
<organism evidence="11 12">
    <name type="scientific">Rosenbergiella australiborealis</name>
    <dbReference type="NCBI Taxonomy" id="1544696"/>
    <lineage>
        <taxon>Bacteria</taxon>
        <taxon>Pseudomonadati</taxon>
        <taxon>Pseudomonadota</taxon>
        <taxon>Gammaproteobacteria</taxon>
        <taxon>Enterobacterales</taxon>
        <taxon>Erwiniaceae</taxon>
        <taxon>Rosenbergiella</taxon>
    </lineage>
</organism>
<evidence type="ECO:0000313" key="12">
    <source>
        <dbReference type="Proteomes" id="UP000786875"/>
    </source>
</evidence>
<evidence type="ECO:0000256" key="8">
    <source>
        <dbReference type="ARBA" id="ARBA00023237"/>
    </source>
</evidence>
<dbReference type="Gene3D" id="2.60.40.2610">
    <property type="entry name" value="Outer membrane usher protein FimD, plug domain"/>
    <property type="match status" value="1"/>
</dbReference>
<dbReference type="InterPro" id="IPR042186">
    <property type="entry name" value="FimD_plug_dom"/>
</dbReference>
<dbReference type="PANTHER" id="PTHR30451">
    <property type="entry name" value="OUTER MEMBRANE USHER PROTEIN"/>
    <property type="match status" value="1"/>
</dbReference>
<name>A0ABS5T934_9GAMM</name>
<evidence type="ECO:0000259" key="10">
    <source>
        <dbReference type="Pfam" id="PF13954"/>
    </source>
</evidence>
<keyword evidence="12" id="KW-1185">Reference proteome</keyword>
<sequence length="876" mass="97472">MDERKQSTGAKKFVVLRKGRSVRRLYLRIIALTSPIVGVLGISTTGWANDPALNPGEVTRERAKGMAFDAHFLHGEKVDLSLFEQGNPAAVGDYPVSILVNNQQRGRFVVSFIQQPEQPKGYAQPCFTLEMLQKIGIVIDKTSSDTTQACRPLEQWIPTSRAYYESSDFTLQLSVPQKYFQPNGLGDIPPERWEQGSNVAFVDYNVDEYYQRTFSSSSMSTPSRSHTTLSFSSLLGINLEGWRLRYRQISRKLQERRWQYHGQSAYAEHDITVLKSQLRLGETWSSGELFDSVTFRGVQLRSDHRMLPAKLRTYTPYFTGIAETNAKVSIWQQGKLIQETSVPAGPFEIDSPTVGGYGGDYTLIIDEADGRQKVMIVPNSAPPLILNQSVLKYELDAGKINTTQAANQAYFLQANLFYGLTENTTLYTGLQVGDGYQGGAVGNAFNTRLGGMAVTANYSQVKSKPHNSKRNGSRMTLAYNKSLRATQTSINFSFDRLTSGHYQSLNTVVNGQESYRNWGYPTVKQRMSLSVGQPIGESFSVNLSASHYRFKNKSSTKQYSLSVNNQFRYFGLGGFLSRSQTQSGVNENSLMISLSIPLGASTVKNRLFDSFYSTYSHSNNRTTTVQNSLNGHYGDENTLVYGLGINSEKNNQEKLNHGVQGNISYNRSQGQYSSSFSRNRRHQQFSLSANGSLVAHSAGLIAGRQIGNNPFAIIYAEGAQGAKIINGQGAALNREGYGLLPSLTPYLENRIAVNPEGLPLSVSIEENETMVVPRMGAAIKVKMKTQTGTPILLKIRDRQQRLFAMMSQLYTDSNPSVALVSQAGRAFVQGWNPATEALFIRDSVSHEVCQIKVSEQFIDEVKRSRDEMIYQEVSCK</sequence>
<dbReference type="Gene3D" id="3.10.20.410">
    <property type="match status" value="1"/>
</dbReference>
<accession>A0ABS5T934</accession>
<dbReference type="InterPro" id="IPR000015">
    <property type="entry name" value="Fimb_usher"/>
</dbReference>
<protein>
    <submittedName>
        <fullName evidence="11">Fimbrial biogenesis outer membrane usher protein</fullName>
    </submittedName>
</protein>
<evidence type="ECO:0000256" key="9">
    <source>
        <dbReference type="SAM" id="Phobius"/>
    </source>
</evidence>
<keyword evidence="6" id="KW-0732">Signal</keyword>
<keyword evidence="4" id="KW-1134">Transmembrane beta strand</keyword>
<evidence type="ECO:0000256" key="1">
    <source>
        <dbReference type="ARBA" id="ARBA00004571"/>
    </source>
</evidence>
<dbReference type="Gene3D" id="2.60.40.3110">
    <property type="match status" value="1"/>
</dbReference>
<dbReference type="SUPFAM" id="SSF141729">
    <property type="entry name" value="FimD N-terminal domain-like"/>
    <property type="match status" value="1"/>
</dbReference>
<evidence type="ECO:0000256" key="6">
    <source>
        <dbReference type="ARBA" id="ARBA00022729"/>
    </source>
</evidence>
<gene>
    <name evidence="11" type="ORF">HGT73_11605</name>
</gene>
<comment type="subcellular location">
    <subcellularLocation>
        <location evidence="1">Cell outer membrane</location>
        <topology evidence="1">Multi-pass membrane protein</topology>
    </subcellularLocation>
</comment>
<proteinExistence type="inferred from homology"/>
<keyword evidence="3" id="KW-0813">Transport</keyword>
<feature type="domain" description="PapC N-terminal" evidence="10">
    <location>
        <begin position="68"/>
        <end position="206"/>
    </location>
</feature>
<dbReference type="InterPro" id="IPR037224">
    <property type="entry name" value="PapC_N_sf"/>
</dbReference>
<keyword evidence="5 9" id="KW-0812">Transmembrane</keyword>
<dbReference type="PANTHER" id="PTHR30451:SF5">
    <property type="entry name" value="SLR0019 PROTEIN"/>
    <property type="match status" value="1"/>
</dbReference>
<keyword evidence="8" id="KW-0998">Cell outer membrane</keyword>
<comment type="caution">
    <text evidence="11">The sequence shown here is derived from an EMBL/GenBank/DDBJ whole genome shotgun (WGS) entry which is preliminary data.</text>
</comment>
<dbReference type="InterPro" id="IPR025885">
    <property type="entry name" value="PapC_N"/>
</dbReference>
<evidence type="ECO:0000256" key="2">
    <source>
        <dbReference type="ARBA" id="ARBA00008064"/>
    </source>
</evidence>
<dbReference type="EMBL" id="JABBFO010000011">
    <property type="protein sequence ID" value="MBT0728010.1"/>
    <property type="molecule type" value="Genomic_DNA"/>
</dbReference>
<reference evidence="11 12" key="1">
    <citation type="submission" date="2020-04" db="EMBL/GenBank/DDBJ databases">
        <title>Genome sequencing of Rosenbergiella species.</title>
        <authorList>
            <person name="Alvarez-Perez S."/>
            <person name="Lievens B."/>
        </authorList>
    </citation>
    <scope>NUCLEOTIDE SEQUENCE [LARGE SCALE GENOMIC DNA]</scope>
    <source>
        <strain evidence="11 12">CdVSA20.1</strain>
    </source>
</reference>
<evidence type="ECO:0000256" key="7">
    <source>
        <dbReference type="ARBA" id="ARBA00023136"/>
    </source>
</evidence>
<evidence type="ECO:0000313" key="11">
    <source>
        <dbReference type="EMBL" id="MBT0728010.1"/>
    </source>
</evidence>
<dbReference type="RefSeq" id="WP_214215193.1">
    <property type="nucleotide sequence ID" value="NZ_JABBFO010000011.1"/>
</dbReference>
<dbReference type="Pfam" id="PF13954">
    <property type="entry name" value="PapC_N"/>
    <property type="match status" value="1"/>
</dbReference>
<dbReference type="Pfam" id="PF00577">
    <property type="entry name" value="Usher"/>
    <property type="match status" value="1"/>
</dbReference>
<keyword evidence="9" id="KW-1133">Transmembrane helix</keyword>
<evidence type="ECO:0000256" key="4">
    <source>
        <dbReference type="ARBA" id="ARBA00022452"/>
    </source>
</evidence>
<evidence type="ECO:0000256" key="3">
    <source>
        <dbReference type="ARBA" id="ARBA00022448"/>
    </source>
</evidence>
<evidence type="ECO:0000256" key="5">
    <source>
        <dbReference type="ARBA" id="ARBA00022692"/>
    </source>
</evidence>
<feature type="transmembrane region" description="Helical" evidence="9">
    <location>
        <begin position="25"/>
        <end position="48"/>
    </location>
</feature>
<dbReference type="Proteomes" id="UP000786875">
    <property type="component" value="Unassembled WGS sequence"/>
</dbReference>